<proteinExistence type="predicted"/>
<accession>A0A545TZ95</accession>
<sequence>MSQVFILQNQHQQFLNKHNEWVDGRDASALYKTPHRDEALNQMFEVNAKDYNQRIKILPCVTGERGLPVIDPDQLPAPAGEAATAHSTAGQCAETRQASLEANCERNETPFAEPLFHHE</sequence>
<dbReference type="RefSeq" id="WP_142903533.1">
    <property type="nucleotide sequence ID" value="NZ_ML660090.1"/>
</dbReference>
<name>A0A545TZ95_9GAMM</name>
<comment type="caution">
    <text evidence="2">The sequence shown here is derived from an EMBL/GenBank/DDBJ whole genome shotgun (WGS) entry which is preliminary data.</text>
</comment>
<feature type="region of interest" description="Disordered" evidence="1">
    <location>
        <begin position="73"/>
        <end position="94"/>
    </location>
</feature>
<evidence type="ECO:0000313" key="3">
    <source>
        <dbReference type="Proteomes" id="UP000319732"/>
    </source>
</evidence>
<gene>
    <name evidence="2" type="ORF">FKG94_07210</name>
</gene>
<dbReference type="Proteomes" id="UP000319732">
    <property type="component" value="Unassembled WGS sequence"/>
</dbReference>
<keyword evidence="3" id="KW-1185">Reference proteome</keyword>
<protein>
    <submittedName>
        <fullName evidence="2">Uncharacterized protein</fullName>
    </submittedName>
</protein>
<organism evidence="2 3">
    <name type="scientific">Exilibacterium tricleocarpae</name>
    <dbReference type="NCBI Taxonomy" id="2591008"/>
    <lineage>
        <taxon>Bacteria</taxon>
        <taxon>Pseudomonadati</taxon>
        <taxon>Pseudomonadota</taxon>
        <taxon>Gammaproteobacteria</taxon>
        <taxon>Cellvibrionales</taxon>
        <taxon>Cellvibrionaceae</taxon>
        <taxon>Exilibacterium</taxon>
    </lineage>
</organism>
<evidence type="ECO:0000313" key="2">
    <source>
        <dbReference type="EMBL" id="TQV82517.1"/>
    </source>
</evidence>
<feature type="compositionally biased region" description="Polar residues" evidence="1">
    <location>
        <begin position="85"/>
        <end position="94"/>
    </location>
</feature>
<reference evidence="2 3" key="1">
    <citation type="submission" date="2019-06" db="EMBL/GenBank/DDBJ databases">
        <title>Whole genome sequence for Cellvibrionaceae sp. R142.</title>
        <authorList>
            <person name="Wang G."/>
        </authorList>
    </citation>
    <scope>NUCLEOTIDE SEQUENCE [LARGE SCALE GENOMIC DNA]</scope>
    <source>
        <strain evidence="2 3">R142</strain>
    </source>
</reference>
<dbReference type="AlphaFoldDB" id="A0A545TZ95"/>
<dbReference type="OrthoDB" id="5740699at2"/>
<dbReference type="EMBL" id="VHSG01000007">
    <property type="protein sequence ID" value="TQV82517.1"/>
    <property type="molecule type" value="Genomic_DNA"/>
</dbReference>
<evidence type="ECO:0000256" key="1">
    <source>
        <dbReference type="SAM" id="MobiDB-lite"/>
    </source>
</evidence>